<feature type="transmembrane region" description="Helical" evidence="5">
    <location>
        <begin position="136"/>
        <end position="156"/>
    </location>
</feature>
<protein>
    <submittedName>
        <fullName evidence="7">PAP2 superfamily protein</fullName>
    </submittedName>
</protein>
<evidence type="ECO:0000313" key="7">
    <source>
        <dbReference type="EMBL" id="ODN69662.1"/>
    </source>
</evidence>
<comment type="subcellular location">
    <subcellularLocation>
        <location evidence="1">Membrane</location>
        <topology evidence="1">Multi-pass membrane protein</topology>
    </subcellularLocation>
</comment>
<feature type="transmembrane region" description="Helical" evidence="5">
    <location>
        <begin position="208"/>
        <end position="230"/>
    </location>
</feature>
<keyword evidence="8" id="KW-1185">Reference proteome</keyword>
<dbReference type="InterPro" id="IPR052185">
    <property type="entry name" value="IPC_Synthase-Related"/>
</dbReference>
<keyword evidence="4 5" id="KW-0472">Membrane</keyword>
<dbReference type="OrthoDB" id="9816314at2"/>
<comment type="caution">
    <text evidence="7">The sequence shown here is derived from an EMBL/GenBank/DDBJ whole genome shotgun (WGS) entry which is preliminary data.</text>
</comment>
<evidence type="ECO:0000256" key="2">
    <source>
        <dbReference type="ARBA" id="ARBA00022692"/>
    </source>
</evidence>
<feature type="domain" description="Inositolphosphotransferase Aur1/Ipt1" evidence="6">
    <location>
        <begin position="84"/>
        <end position="274"/>
    </location>
</feature>
<evidence type="ECO:0000256" key="4">
    <source>
        <dbReference type="ARBA" id="ARBA00023136"/>
    </source>
</evidence>
<evidence type="ECO:0000256" key="5">
    <source>
        <dbReference type="SAM" id="Phobius"/>
    </source>
</evidence>
<dbReference type="GO" id="GO:0016020">
    <property type="term" value="C:membrane"/>
    <property type="evidence" value="ECO:0007669"/>
    <property type="project" value="UniProtKB-SubCell"/>
</dbReference>
<dbReference type="PANTHER" id="PTHR31310">
    <property type="match status" value="1"/>
</dbReference>
<evidence type="ECO:0000259" key="6">
    <source>
        <dbReference type="Pfam" id="PF14378"/>
    </source>
</evidence>
<accession>A0A1E3H047</accession>
<dbReference type="AlphaFoldDB" id="A0A1E3H047"/>
<dbReference type="RefSeq" id="WP_141703760.1">
    <property type="nucleotide sequence ID" value="NZ_MCRJ01000080.1"/>
</dbReference>
<dbReference type="Pfam" id="PF14378">
    <property type="entry name" value="PAP2_3"/>
    <property type="match status" value="1"/>
</dbReference>
<feature type="transmembrane region" description="Helical" evidence="5">
    <location>
        <begin position="263"/>
        <end position="281"/>
    </location>
</feature>
<dbReference type="PANTHER" id="PTHR31310:SF7">
    <property type="entry name" value="PA-PHOSPHATASE RELATED-FAMILY PROTEIN DDB_G0268928"/>
    <property type="match status" value="1"/>
</dbReference>
<dbReference type="Proteomes" id="UP000094622">
    <property type="component" value="Unassembled WGS sequence"/>
</dbReference>
<sequence>MPMLTLAATLVRVVVFVPKRRGLMLRMMFAPHRLGRLLAGCLLMAAMAVWQGTFTTVKSALVTAVGGFPADRFFADLEAALFGVDPWRLLHGPSAGSEGMLRLAELNYGILWSVAMMAMLYFVATSPRADGLRLRYFASFILTWFLLGNVFAAAGMSAGPVYFGAVTGDTARFAELVATLSATSDLPFSAANLQAYLWQAHVGGQGGFGTGISAFPSLHVGVMTLNALFLRELDRRLGLAAFAYAGLIWVSSVYLGWHYVVDGAFSVAVVLALHPLLRRAFRAARA</sequence>
<evidence type="ECO:0000313" key="8">
    <source>
        <dbReference type="Proteomes" id="UP000094622"/>
    </source>
</evidence>
<keyword evidence="3 5" id="KW-1133">Transmembrane helix</keyword>
<evidence type="ECO:0000256" key="1">
    <source>
        <dbReference type="ARBA" id="ARBA00004141"/>
    </source>
</evidence>
<evidence type="ECO:0000256" key="3">
    <source>
        <dbReference type="ARBA" id="ARBA00022989"/>
    </source>
</evidence>
<organism evidence="7 8">
    <name type="scientific">Methylobrevis pamukkalensis</name>
    <dbReference type="NCBI Taxonomy" id="1439726"/>
    <lineage>
        <taxon>Bacteria</taxon>
        <taxon>Pseudomonadati</taxon>
        <taxon>Pseudomonadota</taxon>
        <taxon>Alphaproteobacteria</taxon>
        <taxon>Hyphomicrobiales</taxon>
        <taxon>Pleomorphomonadaceae</taxon>
        <taxon>Methylobrevis</taxon>
    </lineage>
</organism>
<gene>
    <name evidence="7" type="ORF">A6302_03040</name>
</gene>
<reference evidence="7 8" key="1">
    <citation type="submission" date="2016-07" db="EMBL/GenBank/DDBJ databases">
        <title>Draft Genome Sequence of Methylobrevis pamukkalensis PK2.</title>
        <authorList>
            <person name="Vasilenko O.V."/>
            <person name="Doronina N.V."/>
            <person name="Shmareva M.N."/>
            <person name="Tarlachkov S.V."/>
            <person name="Mustakhimov I."/>
            <person name="Trotsenko Y.A."/>
        </authorList>
    </citation>
    <scope>NUCLEOTIDE SEQUENCE [LARGE SCALE GENOMIC DNA]</scope>
    <source>
        <strain evidence="7 8">PK2</strain>
    </source>
</reference>
<proteinExistence type="predicted"/>
<feature type="transmembrane region" description="Helical" evidence="5">
    <location>
        <begin position="237"/>
        <end position="257"/>
    </location>
</feature>
<dbReference type="InterPro" id="IPR026841">
    <property type="entry name" value="Aur1/Ipt1"/>
</dbReference>
<feature type="transmembrane region" description="Helical" evidence="5">
    <location>
        <begin position="106"/>
        <end position="124"/>
    </location>
</feature>
<dbReference type="EMBL" id="MCRJ01000080">
    <property type="protein sequence ID" value="ODN69662.1"/>
    <property type="molecule type" value="Genomic_DNA"/>
</dbReference>
<keyword evidence="2 5" id="KW-0812">Transmembrane</keyword>
<name>A0A1E3H047_9HYPH</name>